<feature type="compositionally biased region" description="Polar residues" evidence="1">
    <location>
        <begin position="7"/>
        <end position="20"/>
    </location>
</feature>
<comment type="caution">
    <text evidence="2">The sequence shown here is derived from an EMBL/GenBank/DDBJ whole genome shotgun (WGS) entry which is preliminary data.</text>
</comment>
<feature type="region of interest" description="Disordered" evidence="1">
    <location>
        <begin position="1"/>
        <end position="33"/>
    </location>
</feature>
<accession>A0A5B7HMA3</accession>
<organism evidence="2 3">
    <name type="scientific">Portunus trituberculatus</name>
    <name type="common">Swimming crab</name>
    <name type="synonym">Neptunus trituberculatus</name>
    <dbReference type="NCBI Taxonomy" id="210409"/>
    <lineage>
        <taxon>Eukaryota</taxon>
        <taxon>Metazoa</taxon>
        <taxon>Ecdysozoa</taxon>
        <taxon>Arthropoda</taxon>
        <taxon>Crustacea</taxon>
        <taxon>Multicrustacea</taxon>
        <taxon>Malacostraca</taxon>
        <taxon>Eumalacostraca</taxon>
        <taxon>Eucarida</taxon>
        <taxon>Decapoda</taxon>
        <taxon>Pleocyemata</taxon>
        <taxon>Brachyura</taxon>
        <taxon>Eubrachyura</taxon>
        <taxon>Portunoidea</taxon>
        <taxon>Portunidae</taxon>
        <taxon>Portuninae</taxon>
        <taxon>Portunus</taxon>
    </lineage>
</organism>
<reference evidence="2 3" key="1">
    <citation type="submission" date="2019-05" db="EMBL/GenBank/DDBJ databases">
        <title>Another draft genome of Portunus trituberculatus and its Hox gene families provides insights of decapod evolution.</title>
        <authorList>
            <person name="Jeong J.-H."/>
            <person name="Song I."/>
            <person name="Kim S."/>
            <person name="Choi T."/>
            <person name="Kim D."/>
            <person name="Ryu S."/>
            <person name="Kim W."/>
        </authorList>
    </citation>
    <scope>NUCLEOTIDE SEQUENCE [LARGE SCALE GENOMIC DNA]</scope>
    <source>
        <tissue evidence="2">Muscle</tissue>
    </source>
</reference>
<sequence>MKPLSKYFTNGCSESLNSTQEEPEPRHNAAAAAAAAPGILREARRRVGEEGKVHMCLLVVSVGGWREILHCYHHYHYEHTNIEKRGGVRGKEEAGEMQEAVAKMFLAFITIIINIKRP</sequence>
<evidence type="ECO:0000313" key="3">
    <source>
        <dbReference type="Proteomes" id="UP000324222"/>
    </source>
</evidence>
<proteinExistence type="predicted"/>
<dbReference type="AlphaFoldDB" id="A0A5B7HMA3"/>
<dbReference type="EMBL" id="VSRR010038131">
    <property type="protein sequence ID" value="MPC74051.1"/>
    <property type="molecule type" value="Genomic_DNA"/>
</dbReference>
<evidence type="ECO:0000313" key="2">
    <source>
        <dbReference type="EMBL" id="MPC74051.1"/>
    </source>
</evidence>
<evidence type="ECO:0000256" key="1">
    <source>
        <dbReference type="SAM" id="MobiDB-lite"/>
    </source>
</evidence>
<protein>
    <submittedName>
        <fullName evidence="2">Uncharacterized protein</fullName>
    </submittedName>
</protein>
<keyword evidence="3" id="KW-1185">Reference proteome</keyword>
<dbReference type="Proteomes" id="UP000324222">
    <property type="component" value="Unassembled WGS sequence"/>
</dbReference>
<name>A0A5B7HMA3_PORTR</name>
<gene>
    <name evidence="2" type="ORF">E2C01_068396</name>
</gene>